<dbReference type="Pfam" id="PF00787">
    <property type="entry name" value="PX"/>
    <property type="match status" value="1"/>
</dbReference>
<dbReference type="InterPro" id="IPR035899">
    <property type="entry name" value="DBL_dom_sf"/>
</dbReference>
<comment type="caution">
    <text evidence="3">The sequence shown here is derived from an EMBL/GenBank/DDBJ whole genome shotgun (WGS) entry which is preliminary data.</text>
</comment>
<protein>
    <submittedName>
        <fullName evidence="3">Rho guanine nucleotide exchange factor at 64c isoform a</fullName>
    </submittedName>
</protein>
<keyword evidence="4" id="KW-1185">Reference proteome</keyword>
<dbReference type="EMBL" id="JAPDFW010000064">
    <property type="protein sequence ID" value="KAJ5075600.1"/>
    <property type="molecule type" value="Genomic_DNA"/>
</dbReference>
<dbReference type="GO" id="GO:0005737">
    <property type="term" value="C:cytoplasm"/>
    <property type="evidence" value="ECO:0007669"/>
    <property type="project" value="TreeGrafter"/>
</dbReference>
<dbReference type="SMART" id="SM00312">
    <property type="entry name" value="PX"/>
    <property type="match status" value="1"/>
</dbReference>
<gene>
    <name evidence="3" type="ORF">M0811_07170</name>
</gene>
<sequence length="562" mass="66209">MDVLNSIFAFSTLTTKQKKTFDPLPQPHLLLFHKGNANVSFDIDNISSQNCVKGDLIYIPSKYGFDIESNDDNETCILSIPLRNVPKKDIYAKPYFFDNDTAFFDEFFTYETNNYLTQLKINEKEITFETKENYHLIFIKSGKLKFSPIFAFIQNQNENTNQDSNQDSTNFQMNEIGNLTLFAPNTTFLFSKLDENDLVIINIIIQDKLTEEKLENSKEKFSVNNTFISLNSETKHSTIEQNTYSANDDPFKTQRNEVGNTIIEKEKKYFEDLKILRNRFLEPLRDDDQYSSEKFIENIFHNIEEIINLNSRIVVRMDQELESQEEFSIIKIFSNFEQEFYKYIIYISNYESAKKSVKRTINNYVQFKEFLEKIESEADLSGRDLKSLLYLPVSRAASYLEDFFKLTKFLGENNPETKALESLVSKFQEIVDQIQQSKIKESQETEEIKKGGKLNAVISGFVMEKENKKNKKYIQYEIDVSTGYHEWKVFRRYSEFRQLHSVICKNFPNRPKLSFPSKTLRSSLSYDVVTQRKAKLNRYLSIILNDKNMRIFDKLFEFLEVF</sequence>
<dbReference type="InterPro" id="IPR001683">
    <property type="entry name" value="PX_dom"/>
</dbReference>
<evidence type="ECO:0000313" key="4">
    <source>
        <dbReference type="Proteomes" id="UP001149090"/>
    </source>
</evidence>
<dbReference type="OrthoDB" id="7415582at2759"/>
<dbReference type="SUPFAM" id="SSF64268">
    <property type="entry name" value="PX domain"/>
    <property type="match status" value="1"/>
</dbReference>
<reference evidence="3" key="1">
    <citation type="submission" date="2022-10" db="EMBL/GenBank/DDBJ databases">
        <title>Novel sulphate-reducing endosymbionts in the free-living metamonad Anaeramoeba.</title>
        <authorList>
            <person name="Jerlstrom-Hultqvist J."/>
            <person name="Cepicka I."/>
            <person name="Gallot-Lavallee L."/>
            <person name="Salas-Leiva D."/>
            <person name="Curtis B.A."/>
            <person name="Zahonova K."/>
            <person name="Pipaliya S."/>
            <person name="Dacks J."/>
            <person name="Roger A.J."/>
        </authorList>
    </citation>
    <scope>NUCLEOTIDE SEQUENCE</scope>
    <source>
        <strain evidence="3">BMAN</strain>
    </source>
</reference>
<dbReference type="GO" id="GO:0035091">
    <property type="term" value="F:phosphatidylinositol binding"/>
    <property type="evidence" value="ECO:0007669"/>
    <property type="project" value="InterPro"/>
</dbReference>
<proteinExistence type="predicted"/>
<dbReference type="GO" id="GO:0005085">
    <property type="term" value="F:guanyl-nucleotide exchange factor activity"/>
    <property type="evidence" value="ECO:0007669"/>
    <property type="project" value="InterPro"/>
</dbReference>
<feature type="domain" description="PX" evidence="2">
    <location>
        <begin position="454"/>
        <end position="562"/>
    </location>
</feature>
<evidence type="ECO:0000313" key="3">
    <source>
        <dbReference type="EMBL" id="KAJ5075600.1"/>
    </source>
</evidence>
<dbReference type="InterPro" id="IPR051092">
    <property type="entry name" value="FYVE_RhoGEF_PH"/>
</dbReference>
<accession>A0A9Q0LPM3</accession>
<dbReference type="InterPro" id="IPR000219">
    <property type="entry name" value="DH_dom"/>
</dbReference>
<dbReference type="Gene3D" id="1.20.900.10">
    <property type="entry name" value="Dbl homology (DH) domain"/>
    <property type="match status" value="1"/>
</dbReference>
<dbReference type="SUPFAM" id="SSF48065">
    <property type="entry name" value="DBL homology domain (DH-domain)"/>
    <property type="match status" value="1"/>
</dbReference>
<organism evidence="3 4">
    <name type="scientific">Anaeramoeba ignava</name>
    <name type="common">Anaerobic marine amoeba</name>
    <dbReference type="NCBI Taxonomy" id="1746090"/>
    <lineage>
        <taxon>Eukaryota</taxon>
        <taxon>Metamonada</taxon>
        <taxon>Anaeramoebidae</taxon>
        <taxon>Anaeramoeba</taxon>
    </lineage>
</organism>
<name>A0A9Q0LPM3_ANAIG</name>
<dbReference type="PROSITE" id="PS50010">
    <property type="entry name" value="DH_2"/>
    <property type="match status" value="1"/>
</dbReference>
<evidence type="ECO:0000259" key="2">
    <source>
        <dbReference type="PROSITE" id="PS50195"/>
    </source>
</evidence>
<dbReference type="Gene3D" id="3.30.1520.10">
    <property type="entry name" value="Phox-like domain"/>
    <property type="match status" value="1"/>
</dbReference>
<dbReference type="OMA" id="NIFHNIE"/>
<dbReference type="AlphaFoldDB" id="A0A9Q0LPM3"/>
<dbReference type="CDD" id="cd06093">
    <property type="entry name" value="PX_domain"/>
    <property type="match status" value="1"/>
</dbReference>
<dbReference type="PANTHER" id="PTHR12673">
    <property type="entry name" value="FACIOGENITAL DYSPLASIA PROTEIN"/>
    <property type="match status" value="1"/>
</dbReference>
<dbReference type="SMART" id="SM00325">
    <property type="entry name" value="RhoGEF"/>
    <property type="match status" value="1"/>
</dbReference>
<evidence type="ECO:0000259" key="1">
    <source>
        <dbReference type="PROSITE" id="PS50010"/>
    </source>
</evidence>
<dbReference type="Pfam" id="PF00621">
    <property type="entry name" value="RhoGEF"/>
    <property type="match status" value="1"/>
</dbReference>
<dbReference type="PROSITE" id="PS50195">
    <property type="entry name" value="PX"/>
    <property type="match status" value="1"/>
</dbReference>
<dbReference type="PANTHER" id="PTHR12673:SF263">
    <property type="entry name" value="PLECKSTRIN DOMAIN-CONTAINING PROTEIN"/>
    <property type="match status" value="1"/>
</dbReference>
<dbReference type="Proteomes" id="UP001149090">
    <property type="component" value="Unassembled WGS sequence"/>
</dbReference>
<feature type="domain" description="DH" evidence="1">
    <location>
        <begin position="254"/>
        <end position="437"/>
    </location>
</feature>
<dbReference type="InterPro" id="IPR036871">
    <property type="entry name" value="PX_dom_sf"/>
</dbReference>